<organism evidence="3 4">
    <name type="scientific">Scylla paramamosain</name>
    <name type="common">Mud crab</name>
    <dbReference type="NCBI Taxonomy" id="85552"/>
    <lineage>
        <taxon>Eukaryota</taxon>
        <taxon>Metazoa</taxon>
        <taxon>Ecdysozoa</taxon>
        <taxon>Arthropoda</taxon>
        <taxon>Crustacea</taxon>
        <taxon>Multicrustacea</taxon>
        <taxon>Malacostraca</taxon>
        <taxon>Eumalacostraca</taxon>
        <taxon>Eucarida</taxon>
        <taxon>Decapoda</taxon>
        <taxon>Pleocyemata</taxon>
        <taxon>Brachyura</taxon>
        <taxon>Eubrachyura</taxon>
        <taxon>Portunoidea</taxon>
        <taxon>Portunidae</taxon>
        <taxon>Portuninae</taxon>
        <taxon>Scylla</taxon>
    </lineage>
</organism>
<dbReference type="InterPro" id="IPR036398">
    <property type="entry name" value="CA_dom_sf"/>
</dbReference>
<reference evidence="3 4" key="1">
    <citation type="submission" date="2023-03" db="EMBL/GenBank/DDBJ databases">
        <title>High-quality genome of Scylla paramamosain provides insights in environmental adaptation.</title>
        <authorList>
            <person name="Zhang L."/>
        </authorList>
    </citation>
    <scope>NUCLEOTIDE SEQUENCE [LARGE SCALE GENOMIC DNA]</scope>
    <source>
        <strain evidence="3">LZ_2023a</strain>
        <tissue evidence="3">Muscle</tissue>
    </source>
</reference>
<dbReference type="EMBL" id="JARAKH010000047">
    <property type="protein sequence ID" value="KAK8377674.1"/>
    <property type="molecule type" value="Genomic_DNA"/>
</dbReference>
<proteinExistence type="inferred from homology"/>
<dbReference type="GO" id="GO:0004089">
    <property type="term" value="F:carbonate dehydratase activity"/>
    <property type="evidence" value="ECO:0007669"/>
    <property type="project" value="InterPro"/>
</dbReference>
<dbReference type="InterPro" id="IPR001148">
    <property type="entry name" value="CA_dom"/>
</dbReference>
<evidence type="ECO:0000313" key="4">
    <source>
        <dbReference type="Proteomes" id="UP001487740"/>
    </source>
</evidence>
<keyword evidence="4" id="KW-1185">Reference proteome</keyword>
<dbReference type="PROSITE" id="PS51144">
    <property type="entry name" value="ALPHA_CA_2"/>
    <property type="match status" value="1"/>
</dbReference>
<sequence length="350" mass="37934">MAAAVSGVVNNTGHSVVFTVDEDHEDPALDAAVGGLGGVPGSLVGGAGVMGGAGSLGRPLGENIGVEGGSDYLNRVHRHKNPPLNITGGPLSYSNFSEAVSRAHGIVAISVMIQIAERGNPELRHLTDAMEKIRYAGSWAPVEHLSVKGLLPGTENYMTYDGSLTQPPCHETVTWVVVNKPIYITKQQLHALRKLHQGTKKSPKAKMVNNFRPTQNMYHRPVRTNIDFTNGRNLNCPTMARQMYYTDIKPSSTTTTTTTTTTTHPVSQCVTFVNTTAKHSHRGTNSPQTMTTRCPFNLHLPSPLPRDKTLKDIVPQLSCPPLYFPSRLSLSPLSRIRGEWSGWAAAGRRG</sequence>
<dbReference type="Pfam" id="PF00194">
    <property type="entry name" value="Carb_anhydrase"/>
    <property type="match status" value="1"/>
</dbReference>
<dbReference type="SUPFAM" id="SSF51069">
    <property type="entry name" value="Carbonic anhydrase"/>
    <property type="match status" value="1"/>
</dbReference>
<comment type="caution">
    <text evidence="3">The sequence shown here is derived from an EMBL/GenBank/DDBJ whole genome shotgun (WGS) entry which is preliminary data.</text>
</comment>
<comment type="similarity">
    <text evidence="1">Belongs to the alpha-carbonic anhydrase family.</text>
</comment>
<dbReference type="Proteomes" id="UP001487740">
    <property type="component" value="Unassembled WGS sequence"/>
</dbReference>
<name>A0AAW0SQK6_SCYPA</name>
<evidence type="ECO:0000256" key="1">
    <source>
        <dbReference type="ARBA" id="ARBA00010718"/>
    </source>
</evidence>
<gene>
    <name evidence="3" type="ORF">O3P69_013960</name>
</gene>
<dbReference type="GO" id="GO:0008270">
    <property type="term" value="F:zinc ion binding"/>
    <property type="evidence" value="ECO:0007669"/>
    <property type="project" value="InterPro"/>
</dbReference>
<feature type="domain" description="Alpha-carbonic anhydrase" evidence="2">
    <location>
        <begin position="1"/>
        <end position="226"/>
    </location>
</feature>
<dbReference type="PANTHER" id="PTHR18952">
    <property type="entry name" value="CARBONIC ANHYDRASE"/>
    <property type="match status" value="1"/>
</dbReference>
<dbReference type="AlphaFoldDB" id="A0AAW0SQK6"/>
<dbReference type="PANTHER" id="PTHR18952:SF208">
    <property type="entry name" value="CARBONIC ANHYDRASE XA-RELATED"/>
    <property type="match status" value="1"/>
</dbReference>
<evidence type="ECO:0000259" key="2">
    <source>
        <dbReference type="PROSITE" id="PS51144"/>
    </source>
</evidence>
<dbReference type="Gene3D" id="3.10.200.10">
    <property type="entry name" value="Alpha carbonic anhydrase"/>
    <property type="match status" value="1"/>
</dbReference>
<protein>
    <recommendedName>
        <fullName evidence="2">Alpha-carbonic anhydrase domain-containing protein</fullName>
    </recommendedName>
</protein>
<accession>A0AAW0SQK6</accession>
<dbReference type="GO" id="GO:0006730">
    <property type="term" value="P:one-carbon metabolic process"/>
    <property type="evidence" value="ECO:0007669"/>
    <property type="project" value="TreeGrafter"/>
</dbReference>
<evidence type="ECO:0000313" key="3">
    <source>
        <dbReference type="EMBL" id="KAK8377674.1"/>
    </source>
</evidence>
<dbReference type="InterPro" id="IPR023561">
    <property type="entry name" value="Carbonic_anhydrase_a-class"/>
</dbReference>
<dbReference type="SMART" id="SM01057">
    <property type="entry name" value="Carb_anhydrase"/>
    <property type="match status" value="1"/>
</dbReference>